<name>A0AAV4NU62_9ARAC</name>
<feature type="compositionally biased region" description="Low complexity" evidence="1">
    <location>
        <begin position="134"/>
        <end position="148"/>
    </location>
</feature>
<feature type="compositionally biased region" description="Low complexity" evidence="1">
    <location>
        <begin position="166"/>
        <end position="177"/>
    </location>
</feature>
<feature type="transmembrane region" description="Helical" evidence="2">
    <location>
        <begin position="20"/>
        <end position="40"/>
    </location>
</feature>
<accession>A0AAV4NU62</accession>
<proteinExistence type="predicted"/>
<gene>
    <name evidence="3" type="ORF">CDAR_260451</name>
</gene>
<keyword evidence="4" id="KW-1185">Reference proteome</keyword>
<feature type="region of interest" description="Disordered" evidence="1">
    <location>
        <begin position="98"/>
        <end position="270"/>
    </location>
</feature>
<keyword evidence="2" id="KW-0812">Transmembrane</keyword>
<feature type="compositionally biased region" description="Low complexity" evidence="1">
    <location>
        <begin position="195"/>
        <end position="206"/>
    </location>
</feature>
<dbReference type="EMBL" id="BPLQ01001908">
    <property type="protein sequence ID" value="GIX86652.1"/>
    <property type="molecule type" value="Genomic_DNA"/>
</dbReference>
<evidence type="ECO:0000256" key="1">
    <source>
        <dbReference type="SAM" id="MobiDB-lite"/>
    </source>
</evidence>
<evidence type="ECO:0000313" key="3">
    <source>
        <dbReference type="EMBL" id="GIX86652.1"/>
    </source>
</evidence>
<sequence>MFPQIDDRFLEPPSNIPTFFLIFLVIGIILILGSCLATLWRVFSLKTSTRTGHPPRLLSIYLPQPPAPSFANLQVDERQLYPDSFILMQQSQSAGFGIHDPPPKYSAVVHQESSDGQNERCNYPAIIEVERTTSSPPECARPESSPPESSHRESSPPGFLPPAYSPPEYSRPESSAECSRRESSPPGFSPPAYSPPEYSRPESSAECSRRESSPPGFSPPAYSPPEYSRPESSTECSRPESSPPEFSPPASSPPQYSPPESFSPKSSLNV</sequence>
<feature type="compositionally biased region" description="Low complexity" evidence="1">
    <location>
        <begin position="224"/>
        <end position="240"/>
    </location>
</feature>
<keyword evidence="2" id="KW-0472">Membrane</keyword>
<evidence type="ECO:0000256" key="2">
    <source>
        <dbReference type="SAM" id="Phobius"/>
    </source>
</evidence>
<protein>
    <submittedName>
        <fullName evidence="3">Uncharacterized protein</fullName>
    </submittedName>
</protein>
<dbReference type="AlphaFoldDB" id="A0AAV4NU62"/>
<dbReference type="Proteomes" id="UP001054837">
    <property type="component" value="Unassembled WGS sequence"/>
</dbReference>
<reference evidence="3 4" key="1">
    <citation type="submission" date="2021-06" db="EMBL/GenBank/DDBJ databases">
        <title>Caerostris darwini draft genome.</title>
        <authorList>
            <person name="Kono N."/>
            <person name="Arakawa K."/>
        </authorList>
    </citation>
    <scope>NUCLEOTIDE SEQUENCE [LARGE SCALE GENOMIC DNA]</scope>
</reference>
<keyword evidence="2" id="KW-1133">Transmembrane helix</keyword>
<comment type="caution">
    <text evidence="3">The sequence shown here is derived from an EMBL/GenBank/DDBJ whole genome shotgun (WGS) entry which is preliminary data.</text>
</comment>
<feature type="compositionally biased region" description="Pro residues" evidence="1">
    <location>
        <begin position="241"/>
        <end position="257"/>
    </location>
</feature>
<evidence type="ECO:0000313" key="4">
    <source>
        <dbReference type="Proteomes" id="UP001054837"/>
    </source>
</evidence>
<organism evidence="3 4">
    <name type="scientific">Caerostris darwini</name>
    <dbReference type="NCBI Taxonomy" id="1538125"/>
    <lineage>
        <taxon>Eukaryota</taxon>
        <taxon>Metazoa</taxon>
        <taxon>Ecdysozoa</taxon>
        <taxon>Arthropoda</taxon>
        <taxon>Chelicerata</taxon>
        <taxon>Arachnida</taxon>
        <taxon>Araneae</taxon>
        <taxon>Araneomorphae</taxon>
        <taxon>Entelegynae</taxon>
        <taxon>Araneoidea</taxon>
        <taxon>Araneidae</taxon>
        <taxon>Caerostris</taxon>
    </lineage>
</organism>